<evidence type="ECO:0000313" key="5">
    <source>
        <dbReference type="Proteomes" id="UP001433071"/>
    </source>
</evidence>
<organism evidence="4 5">
    <name type="scientific">Mesorhizobium caraganae</name>
    <dbReference type="NCBI Taxonomy" id="483206"/>
    <lineage>
        <taxon>Bacteria</taxon>
        <taxon>Pseudomonadati</taxon>
        <taxon>Pseudomonadota</taxon>
        <taxon>Alphaproteobacteria</taxon>
        <taxon>Hyphomicrobiales</taxon>
        <taxon>Phyllobacteriaceae</taxon>
        <taxon>Mesorhizobium</taxon>
    </lineage>
</organism>
<dbReference type="Pfam" id="PF13191">
    <property type="entry name" value="AAA_16"/>
    <property type="match status" value="1"/>
</dbReference>
<dbReference type="InterPro" id="IPR027417">
    <property type="entry name" value="P-loop_NTPase"/>
</dbReference>
<dbReference type="PANTHER" id="PTHR16305:SF35">
    <property type="entry name" value="TRANSCRIPTIONAL ACTIVATOR DOMAIN"/>
    <property type="match status" value="1"/>
</dbReference>
<dbReference type="InterPro" id="IPR000792">
    <property type="entry name" value="Tscrpt_reg_LuxR_C"/>
</dbReference>
<dbReference type="PANTHER" id="PTHR16305">
    <property type="entry name" value="TESTICULAR SOLUBLE ADENYLYL CYCLASE"/>
    <property type="match status" value="1"/>
</dbReference>
<dbReference type="SUPFAM" id="SSF46894">
    <property type="entry name" value="C-terminal effector domain of the bipartite response regulators"/>
    <property type="match status" value="1"/>
</dbReference>
<dbReference type="PRINTS" id="PR00038">
    <property type="entry name" value="HTHLUXR"/>
</dbReference>
<dbReference type="Gene3D" id="1.10.10.10">
    <property type="entry name" value="Winged helix-like DNA-binding domain superfamily/Winged helix DNA-binding domain"/>
    <property type="match status" value="1"/>
</dbReference>
<dbReference type="CDD" id="cd06170">
    <property type="entry name" value="LuxR_C_like"/>
    <property type="match status" value="1"/>
</dbReference>
<sequence>MVGKLRSYETMMMLLERQTQLQQLETLLGDAIGGHGRVAVLAGEAGAGKTAIVEAFAARVGQSAATLRSACEDLSIPDPLGPLYDLAREAQWALPRAVDARHGQRLPLFSDALDAFAAKGPSLLVIEDLHWADDATLDFVRFLGRRIANTHILLLLTARTDRSEGQMRVRRALGEIPAGSVARIDVPLLSEAAVLSLADAAGRDGDAIYRATAGNAFFVTELLSAENETALPASVRDAVLARAERLSVGARAMLDAVSVFPRRADAWALQGLCGVASAGQLAECVANGLLDDLGDGYAFRHDIARRAIEMMLTTSHRRQFNQRALSALLENGDVSTGRLVHHAVEAHNLAAVRELAPIAAREASRVGAHRDAAGYYEIALQQADSLPATERAELYERHAFECHLIGKIADALASQGQARRLHQANGNRLKEGDSLRWLSRLSEMGDDREAAAAFGAEAVAMLEAAPAGPELAMAYSNLSHLAMLSERVEDTLFYGEKAAALAGRMNRPDIASHALNNVGCVEQWLDPAAGRQRLDQSLEIALQGNFQEHAARAFTNRACFEITQMSYDAARPVLESGIHYCTENDLGTWRDYLRGMLADVQLRQGQWDEAATTATDVIDNERTTTVGRFPALLALAKLRLRRGDPSAEPLFAEMARFVGSGADLQMLSSYAALMAEQAWLGLSDRQEALELIARAETPVRSRAHVGELALWRTLLAPDMPAGDTADMAKPYRLLMTGDWRSASALWAELNAPYERALALILGDEEGQRLALDIFDGLGARPAAQRLRDIMRKNGIGGIARGPRRSTRANLAGLTLRQMQVLQLIERGLSNKRIAEQLTISPKTVDHHVSAVLGKLDAVSRGEATAAARDSGLL</sequence>
<dbReference type="InterPro" id="IPR041664">
    <property type="entry name" value="AAA_16"/>
</dbReference>
<evidence type="ECO:0000256" key="2">
    <source>
        <dbReference type="ARBA" id="ARBA00022840"/>
    </source>
</evidence>
<keyword evidence="5" id="KW-1185">Reference proteome</keyword>
<evidence type="ECO:0000256" key="1">
    <source>
        <dbReference type="ARBA" id="ARBA00022741"/>
    </source>
</evidence>
<reference evidence="4 5" key="1">
    <citation type="journal article" date="2024" name="Proc. Natl. Acad. Sci. U.S.A.">
        <title>The evolutionary genomics of adaptation to stress in wild rhizobium bacteria.</title>
        <authorList>
            <person name="Kehlet-Delgado H."/>
            <person name="Montoya A.P."/>
            <person name="Jensen K.T."/>
            <person name="Wendlandt C.E."/>
            <person name="Dexheimer C."/>
            <person name="Roberts M."/>
            <person name="Torres Martinez L."/>
            <person name="Friesen M.L."/>
            <person name="Griffitts J.S."/>
            <person name="Porter S.S."/>
        </authorList>
    </citation>
    <scope>NUCLEOTIDE SEQUENCE [LARGE SCALE GENOMIC DNA]</scope>
    <source>
        <strain evidence="4 5">M0641</strain>
    </source>
</reference>
<name>A0ABV1YY07_9HYPH</name>
<dbReference type="Gene3D" id="1.25.40.10">
    <property type="entry name" value="Tetratricopeptide repeat domain"/>
    <property type="match status" value="1"/>
</dbReference>
<dbReference type="EMBL" id="JAMYQB010000007">
    <property type="protein sequence ID" value="MER9404549.1"/>
    <property type="molecule type" value="Genomic_DNA"/>
</dbReference>
<accession>A0ABV1YY07</accession>
<dbReference type="PROSITE" id="PS50043">
    <property type="entry name" value="HTH_LUXR_2"/>
    <property type="match status" value="1"/>
</dbReference>
<dbReference type="SUPFAM" id="SSF52540">
    <property type="entry name" value="P-loop containing nucleoside triphosphate hydrolases"/>
    <property type="match status" value="1"/>
</dbReference>
<gene>
    <name evidence="4" type="ORF">NKI36_10860</name>
</gene>
<keyword evidence="2" id="KW-0067">ATP-binding</keyword>
<dbReference type="PROSITE" id="PS00622">
    <property type="entry name" value="HTH_LUXR_1"/>
    <property type="match status" value="1"/>
</dbReference>
<dbReference type="RefSeq" id="WP_352557605.1">
    <property type="nucleotide sequence ID" value="NZ_JAMYQB010000007.1"/>
</dbReference>
<dbReference type="SUPFAM" id="SSF48452">
    <property type="entry name" value="TPR-like"/>
    <property type="match status" value="1"/>
</dbReference>
<evidence type="ECO:0000313" key="4">
    <source>
        <dbReference type="EMBL" id="MER9404549.1"/>
    </source>
</evidence>
<keyword evidence="1" id="KW-0547">Nucleotide-binding</keyword>
<dbReference type="InterPro" id="IPR011990">
    <property type="entry name" value="TPR-like_helical_dom_sf"/>
</dbReference>
<dbReference type="InterPro" id="IPR036388">
    <property type="entry name" value="WH-like_DNA-bd_sf"/>
</dbReference>
<dbReference type="Pfam" id="PF00196">
    <property type="entry name" value="GerE"/>
    <property type="match status" value="1"/>
</dbReference>
<feature type="domain" description="HTH luxR-type" evidence="3">
    <location>
        <begin position="806"/>
        <end position="871"/>
    </location>
</feature>
<protein>
    <submittedName>
        <fullName evidence="4">AAA family ATPase</fullName>
    </submittedName>
</protein>
<evidence type="ECO:0000259" key="3">
    <source>
        <dbReference type="PROSITE" id="PS50043"/>
    </source>
</evidence>
<dbReference type="Proteomes" id="UP001433071">
    <property type="component" value="Unassembled WGS sequence"/>
</dbReference>
<dbReference type="SMART" id="SM00421">
    <property type="entry name" value="HTH_LUXR"/>
    <property type="match status" value="1"/>
</dbReference>
<proteinExistence type="predicted"/>
<dbReference type="InterPro" id="IPR016032">
    <property type="entry name" value="Sig_transdc_resp-reg_C-effctor"/>
</dbReference>
<comment type="caution">
    <text evidence="4">The sequence shown here is derived from an EMBL/GenBank/DDBJ whole genome shotgun (WGS) entry which is preliminary data.</text>
</comment>